<comment type="similarity">
    <text evidence="1">Belongs to the asp23 family.</text>
</comment>
<evidence type="ECO:0000256" key="1">
    <source>
        <dbReference type="ARBA" id="ARBA00005721"/>
    </source>
</evidence>
<evidence type="ECO:0008006" key="4">
    <source>
        <dbReference type="Google" id="ProtNLM"/>
    </source>
</evidence>
<accession>A0A2K8NXP2</accession>
<gene>
    <name evidence="2" type="ORF">ESOMN_v1c02210</name>
</gene>
<dbReference type="Proteomes" id="UP000232230">
    <property type="component" value="Chromosome"/>
</dbReference>
<protein>
    <recommendedName>
        <fullName evidence="4">Asp23/Gls24 family envelope stress response protein</fullName>
    </recommendedName>
</protein>
<proteinExistence type="inferred from homology"/>
<dbReference type="EMBL" id="CP024965">
    <property type="protein sequence ID" value="ATZ18605.1"/>
    <property type="molecule type" value="Genomic_DNA"/>
</dbReference>
<name>A0A2K8NXP2_9MOLU</name>
<organism evidence="2 3">
    <name type="scientific">Williamsoniiplasma somnilux</name>
    <dbReference type="NCBI Taxonomy" id="215578"/>
    <lineage>
        <taxon>Bacteria</taxon>
        <taxon>Bacillati</taxon>
        <taxon>Mycoplasmatota</taxon>
        <taxon>Mollicutes</taxon>
        <taxon>Entomoplasmatales</taxon>
        <taxon>Williamsoniiplasma</taxon>
    </lineage>
</organism>
<dbReference type="Pfam" id="PF03780">
    <property type="entry name" value="Asp23"/>
    <property type="match status" value="1"/>
</dbReference>
<dbReference type="InterPro" id="IPR005531">
    <property type="entry name" value="Asp23"/>
</dbReference>
<keyword evidence="3" id="KW-1185">Reference proteome</keyword>
<reference evidence="2 3" key="1">
    <citation type="submission" date="2017-11" db="EMBL/GenBank/DDBJ databases">
        <title>Genome sequence of Entomoplasma somnilux PYAN-1 (ATCC 49194).</title>
        <authorList>
            <person name="Lo W.-S."/>
            <person name="Gasparich G.E."/>
            <person name="Kuo C.-H."/>
        </authorList>
    </citation>
    <scope>NUCLEOTIDE SEQUENCE [LARGE SCALE GENOMIC DNA]</scope>
    <source>
        <strain evidence="2 3">PYAN-1</strain>
    </source>
</reference>
<sequence length="105" mass="11927">MNNIDKNVIKVIKDAIVTVPGVASFANFQTEDINELATRDIDNAVEYTNTDNITRFRIHVILIGGVNIKDVINEIQIRVKYELEKVSKFTVKYMVDVAVDDLMLI</sequence>
<dbReference type="KEGG" id="esx:ESOMN_v1c02210"/>
<dbReference type="RefSeq" id="WP_024863709.1">
    <property type="nucleotide sequence ID" value="NZ_CP024965.1"/>
</dbReference>
<evidence type="ECO:0000313" key="3">
    <source>
        <dbReference type="Proteomes" id="UP000232230"/>
    </source>
</evidence>
<dbReference type="AlphaFoldDB" id="A0A2K8NXP2"/>
<evidence type="ECO:0000313" key="2">
    <source>
        <dbReference type="EMBL" id="ATZ18605.1"/>
    </source>
</evidence>